<evidence type="ECO:0000313" key="2">
    <source>
        <dbReference type="Proteomes" id="UP001215598"/>
    </source>
</evidence>
<dbReference type="AlphaFoldDB" id="A0AAD7JBJ5"/>
<sequence length="489" mass="54441">MTGTSSVLQHIPCGYRRLFGQLSRSGIAPLTVKLTLYAHPTSLSSLFDQSERIQGLTVDGAAQYFYEFIGQLRDYNFPILSSLSLDPTYDREGLLAGFSETLPANLLDGRLPNLREVTLKSMGLQWLSLSGLSTLSLTQCGDSSDGIVTPTFDRLLEMLGFCPQLHTLNLDLTIPPPIRDHPYPTIVLPALACLCLRDDVTGCTALLNHLQIPSRASIRIFPFNVNTGMDMKAILVPIRKHVRTPGAQALSLLQMECQARSGDSDGGPGIAFCTMTLFSDTVLHIVETDSPQCTLSLNFHPSTEGALRQIVTKLLHAIPSNLITHLDAHCLIYPREVTWKAIVKLLPALDTVHLRFNDGAVHCVRALTQTETRDPQYQSFPRVRRLYITAYSKIEDNMIANVIDALEEYFSTCNANENPFELLEIDDKRSVLSAPSTQERLDRLFPLMVGRIVCNGRVHDPVRIQQERAAWQAKMKLFRAQHGIDSDSE</sequence>
<dbReference type="Proteomes" id="UP001215598">
    <property type="component" value="Unassembled WGS sequence"/>
</dbReference>
<proteinExistence type="predicted"/>
<accession>A0AAD7JBJ5</accession>
<organism evidence="1 2">
    <name type="scientific">Mycena metata</name>
    <dbReference type="NCBI Taxonomy" id="1033252"/>
    <lineage>
        <taxon>Eukaryota</taxon>
        <taxon>Fungi</taxon>
        <taxon>Dikarya</taxon>
        <taxon>Basidiomycota</taxon>
        <taxon>Agaricomycotina</taxon>
        <taxon>Agaricomycetes</taxon>
        <taxon>Agaricomycetidae</taxon>
        <taxon>Agaricales</taxon>
        <taxon>Marasmiineae</taxon>
        <taxon>Mycenaceae</taxon>
        <taxon>Mycena</taxon>
    </lineage>
</organism>
<reference evidence="1" key="1">
    <citation type="submission" date="2023-03" db="EMBL/GenBank/DDBJ databases">
        <title>Massive genome expansion in bonnet fungi (Mycena s.s.) driven by repeated elements and novel gene families across ecological guilds.</title>
        <authorList>
            <consortium name="Lawrence Berkeley National Laboratory"/>
            <person name="Harder C.B."/>
            <person name="Miyauchi S."/>
            <person name="Viragh M."/>
            <person name="Kuo A."/>
            <person name="Thoen E."/>
            <person name="Andreopoulos B."/>
            <person name="Lu D."/>
            <person name="Skrede I."/>
            <person name="Drula E."/>
            <person name="Henrissat B."/>
            <person name="Morin E."/>
            <person name="Kohler A."/>
            <person name="Barry K."/>
            <person name="LaButti K."/>
            <person name="Morin E."/>
            <person name="Salamov A."/>
            <person name="Lipzen A."/>
            <person name="Mereny Z."/>
            <person name="Hegedus B."/>
            <person name="Baldrian P."/>
            <person name="Stursova M."/>
            <person name="Weitz H."/>
            <person name="Taylor A."/>
            <person name="Grigoriev I.V."/>
            <person name="Nagy L.G."/>
            <person name="Martin F."/>
            <person name="Kauserud H."/>
        </authorList>
    </citation>
    <scope>NUCLEOTIDE SEQUENCE</scope>
    <source>
        <strain evidence="1">CBHHK182m</strain>
    </source>
</reference>
<comment type="caution">
    <text evidence="1">The sequence shown here is derived from an EMBL/GenBank/DDBJ whole genome shotgun (WGS) entry which is preliminary data.</text>
</comment>
<protein>
    <recommendedName>
        <fullName evidence="3">F-box domain-containing protein</fullName>
    </recommendedName>
</protein>
<evidence type="ECO:0008006" key="3">
    <source>
        <dbReference type="Google" id="ProtNLM"/>
    </source>
</evidence>
<evidence type="ECO:0000313" key="1">
    <source>
        <dbReference type="EMBL" id="KAJ7759643.1"/>
    </source>
</evidence>
<name>A0AAD7JBJ5_9AGAR</name>
<dbReference type="EMBL" id="JARKIB010000039">
    <property type="protein sequence ID" value="KAJ7759643.1"/>
    <property type="molecule type" value="Genomic_DNA"/>
</dbReference>
<keyword evidence="2" id="KW-1185">Reference proteome</keyword>
<gene>
    <name evidence="1" type="ORF">B0H16DRAFT_1689026</name>
</gene>
<dbReference type="SUPFAM" id="SSF52047">
    <property type="entry name" value="RNI-like"/>
    <property type="match status" value="1"/>
</dbReference>